<evidence type="ECO:0000259" key="1">
    <source>
        <dbReference type="SMART" id="SM00959"/>
    </source>
</evidence>
<feature type="domain" description="Rho termination factor-like N-terminal" evidence="1">
    <location>
        <begin position="47"/>
        <end position="83"/>
    </location>
</feature>
<accession>E6X1P2</accession>
<dbReference type="InterPro" id="IPR011112">
    <property type="entry name" value="Rho-like_N"/>
</dbReference>
<dbReference type="SMART" id="SM00959">
    <property type="entry name" value="Rho_N"/>
    <property type="match status" value="1"/>
</dbReference>
<dbReference type="Proteomes" id="UP000008633">
    <property type="component" value="Chromosome"/>
</dbReference>
<dbReference type="EMBL" id="CP002452">
    <property type="protein sequence ID" value="ADV47033.1"/>
    <property type="molecule type" value="Genomic_DNA"/>
</dbReference>
<dbReference type="Pfam" id="PF07498">
    <property type="entry name" value="Rho_N"/>
    <property type="match status" value="1"/>
</dbReference>
<dbReference type="OrthoDB" id="5125755at2"/>
<reference evidence="2 3" key="1">
    <citation type="journal article" date="2011" name="Stand. Genomic Sci.">
        <title>Complete genome sequence of Nitratifractor salsuginis type strain (E9I37-1).</title>
        <authorList>
            <person name="Anderson I."/>
            <person name="Sikorski J."/>
            <person name="Zeytun A."/>
            <person name="Nolan M."/>
            <person name="Lapidus A."/>
            <person name="Lucas S."/>
            <person name="Hammon N."/>
            <person name="Deshpande S."/>
            <person name="Cheng J.F."/>
            <person name="Tapia R."/>
            <person name="Han C."/>
            <person name="Goodwin L."/>
            <person name="Pitluck S."/>
            <person name="Liolios K."/>
            <person name="Pagani I."/>
            <person name="Ivanova N."/>
            <person name="Huntemann M."/>
            <person name="Mavromatis K."/>
            <person name="Ovchinikova G."/>
            <person name="Pati A."/>
            <person name="Chen A."/>
            <person name="Palaniappan K."/>
            <person name="Land M."/>
            <person name="Hauser L."/>
            <person name="Brambilla E.M."/>
            <person name="Ngatchou-Djao O.D."/>
            <person name="Rohde M."/>
            <person name="Tindall B.J."/>
            <person name="Goker M."/>
            <person name="Detter J.C."/>
            <person name="Woyke T."/>
            <person name="Bristow J."/>
            <person name="Eisen J.A."/>
            <person name="Markowitz V."/>
            <person name="Hugenholtz P."/>
            <person name="Klenk H.P."/>
            <person name="Kyrpides N.C."/>
        </authorList>
    </citation>
    <scope>NUCLEOTIDE SEQUENCE [LARGE SCALE GENOMIC DNA]</scope>
    <source>
        <strain evidence="3">DSM 16511 / JCM 12458 / E9I37-1</strain>
    </source>
</reference>
<keyword evidence="3" id="KW-1185">Reference proteome</keyword>
<evidence type="ECO:0000313" key="3">
    <source>
        <dbReference type="Proteomes" id="UP000008633"/>
    </source>
</evidence>
<dbReference type="RefSeq" id="WP_013554718.1">
    <property type="nucleotide sequence ID" value="NC_014935.1"/>
</dbReference>
<evidence type="ECO:0000313" key="2">
    <source>
        <dbReference type="EMBL" id="ADV47033.1"/>
    </source>
</evidence>
<proteinExistence type="predicted"/>
<reference evidence="3" key="2">
    <citation type="submission" date="2011-01" db="EMBL/GenBank/DDBJ databases">
        <title>The complete genome of Nitratifractor salsuginis DSM 16511.</title>
        <authorList>
            <consortium name="US DOE Joint Genome Institute (JGI-PGF)"/>
            <person name="Lucas S."/>
            <person name="Copeland A."/>
            <person name="Lapidus A."/>
            <person name="Bruce D."/>
            <person name="Goodwin L."/>
            <person name="Pitluck S."/>
            <person name="Kyrpides N."/>
            <person name="Mavromatis K."/>
            <person name="Ivanova N."/>
            <person name="Mikhailova N."/>
            <person name="Zeytun A."/>
            <person name="Detter J.C."/>
            <person name="Tapia R."/>
            <person name="Han C."/>
            <person name="Land M."/>
            <person name="Hauser L."/>
            <person name="Markowitz V."/>
            <person name="Cheng J.-F."/>
            <person name="Hugenholtz P."/>
            <person name="Woyke T."/>
            <person name="Wu D."/>
            <person name="Tindall B."/>
            <person name="Schuetze A."/>
            <person name="Brambilla E."/>
            <person name="Klenk H.-P."/>
            <person name="Eisen J.A."/>
        </authorList>
    </citation>
    <scope>NUCLEOTIDE SEQUENCE [LARGE SCALE GENOMIC DNA]</scope>
    <source>
        <strain evidence="3">DSM 16511 / JCM 12458 / E9I37-1</strain>
    </source>
</reference>
<dbReference type="KEGG" id="nsa:Nitsa_1788"/>
<dbReference type="STRING" id="749222.Nitsa_1788"/>
<organism evidence="2 3">
    <name type="scientific">Nitratifractor salsuginis (strain DSM 16511 / JCM 12458 / E9I37-1)</name>
    <dbReference type="NCBI Taxonomy" id="749222"/>
    <lineage>
        <taxon>Bacteria</taxon>
        <taxon>Pseudomonadati</taxon>
        <taxon>Campylobacterota</taxon>
        <taxon>Epsilonproteobacteria</taxon>
        <taxon>Campylobacterales</taxon>
        <taxon>Sulfurovaceae</taxon>
        <taxon>Nitratifractor</taxon>
    </lineage>
</organism>
<protein>
    <submittedName>
        <fullName evidence="2">Rho termination factor domain protein</fullName>
    </submittedName>
</protein>
<dbReference type="AlphaFoldDB" id="E6X1P2"/>
<name>E6X1P2_NITSE</name>
<dbReference type="Gene3D" id="1.10.720.30">
    <property type="entry name" value="SAP domain"/>
    <property type="match status" value="1"/>
</dbReference>
<sequence length="85" mass="9303">MRTVTLKEPRIIAGREMSGVVTLHDDLAARLILAGLANDEVIKPGDGLEDLTVKELKALAEERGIDLSDAKKKQEIIEAIRGVQR</sequence>
<dbReference type="HOGENOM" id="CLU_2509313_0_0_7"/>
<dbReference type="InterPro" id="IPR036361">
    <property type="entry name" value="SAP_dom_sf"/>
</dbReference>
<dbReference type="GO" id="GO:0006353">
    <property type="term" value="P:DNA-templated transcription termination"/>
    <property type="evidence" value="ECO:0007669"/>
    <property type="project" value="InterPro"/>
</dbReference>
<gene>
    <name evidence="2" type="ordered locus">Nitsa_1788</name>
</gene>